<name>A0A0A9ARH9_ARUDO</name>
<accession>A0A0A9ARH9</accession>
<reference evidence="1" key="1">
    <citation type="submission" date="2014-09" db="EMBL/GenBank/DDBJ databases">
        <authorList>
            <person name="Magalhaes I.L.F."/>
            <person name="Oliveira U."/>
            <person name="Santos F.R."/>
            <person name="Vidigal T.H.D.A."/>
            <person name="Brescovit A.D."/>
            <person name="Santos A.J."/>
        </authorList>
    </citation>
    <scope>NUCLEOTIDE SEQUENCE</scope>
    <source>
        <tissue evidence="1">Shoot tissue taken approximately 20 cm above the soil surface</tissue>
    </source>
</reference>
<sequence length="41" mass="4593">MTHEVSMNSELDVINLYTTLKFSGLTHSTFHPCIQPNSVTV</sequence>
<evidence type="ECO:0000313" key="1">
    <source>
        <dbReference type="EMBL" id="JAD54369.1"/>
    </source>
</evidence>
<dbReference type="AlphaFoldDB" id="A0A0A9ARH9"/>
<protein>
    <submittedName>
        <fullName evidence="1">Uncharacterized protein</fullName>
    </submittedName>
</protein>
<reference evidence="1" key="2">
    <citation type="journal article" date="2015" name="Data Brief">
        <title>Shoot transcriptome of the giant reed, Arundo donax.</title>
        <authorList>
            <person name="Barrero R.A."/>
            <person name="Guerrero F.D."/>
            <person name="Moolhuijzen P."/>
            <person name="Goolsby J.A."/>
            <person name="Tidwell J."/>
            <person name="Bellgard S.E."/>
            <person name="Bellgard M.I."/>
        </authorList>
    </citation>
    <scope>NUCLEOTIDE SEQUENCE</scope>
    <source>
        <tissue evidence="1">Shoot tissue taken approximately 20 cm above the soil surface</tissue>
    </source>
</reference>
<proteinExistence type="predicted"/>
<organism evidence="1">
    <name type="scientific">Arundo donax</name>
    <name type="common">Giant reed</name>
    <name type="synonym">Donax arundinaceus</name>
    <dbReference type="NCBI Taxonomy" id="35708"/>
    <lineage>
        <taxon>Eukaryota</taxon>
        <taxon>Viridiplantae</taxon>
        <taxon>Streptophyta</taxon>
        <taxon>Embryophyta</taxon>
        <taxon>Tracheophyta</taxon>
        <taxon>Spermatophyta</taxon>
        <taxon>Magnoliopsida</taxon>
        <taxon>Liliopsida</taxon>
        <taxon>Poales</taxon>
        <taxon>Poaceae</taxon>
        <taxon>PACMAD clade</taxon>
        <taxon>Arundinoideae</taxon>
        <taxon>Arundineae</taxon>
        <taxon>Arundo</taxon>
    </lineage>
</organism>
<dbReference type="EMBL" id="GBRH01243526">
    <property type="protein sequence ID" value="JAD54369.1"/>
    <property type="molecule type" value="Transcribed_RNA"/>
</dbReference>